<gene>
    <name evidence="3" type="ORF">V3328_00855</name>
</gene>
<keyword evidence="4" id="KW-1185">Reference proteome</keyword>
<dbReference type="Pfam" id="PF01965">
    <property type="entry name" value="DJ-1_PfpI"/>
    <property type="match status" value="1"/>
</dbReference>
<sequence length="200" mass="22654">MPENTDPLKVLIIIGDATETVDTLYPHLRLQEEGYVPVVAAPEKRLYQMVCHEVKPGWTITKEWEGYTIDADIAFSDVDETEYASIFFSGGRAPEYIRDDPDLIRITQQFFDTGKPIACVCHGVEIPARADRVRGRRMATVPKCQFDLEVCGGIFVNEPCVIDGNLVSGRTWHDHGHYIRPWIEMLKEVESASRPQMKSA</sequence>
<dbReference type="InterPro" id="IPR029062">
    <property type="entry name" value="Class_I_gatase-like"/>
</dbReference>
<feature type="domain" description="DJ-1/PfpI" evidence="2">
    <location>
        <begin position="9"/>
        <end position="180"/>
    </location>
</feature>
<evidence type="ECO:0000313" key="4">
    <source>
        <dbReference type="Proteomes" id="UP001378188"/>
    </source>
</evidence>
<dbReference type="PANTHER" id="PTHR42733:SF2">
    <property type="entry name" value="DJ-1_THIJ_PFPI FAMILY PROTEIN"/>
    <property type="match status" value="1"/>
</dbReference>
<reference evidence="3 4" key="1">
    <citation type="submission" date="2024-02" db="EMBL/GenBank/DDBJ databases">
        <title>Genome analysis and characterization of Microbaculum marinisediminis sp. nov., isolated from marine sediment.</title>
        <authorList>
            <person name="Du Z.-J."/>
            <person name="Ye Y.-Q."/>
            <person name="Zhang Z.-R."/>
            <person name="Yuan S.-M."/>
            <person name="Zhang X.-Y."/>
        </authorList>
    </citation>
    <scope>NUCLEOTIDE SEQUENCE [LARGE SCALE GENOMIC DNA]</scope>
    <source>
        <strain evidence="3 4">SDUM1044001</strain>
    </source>
</reference>
<comment type="similarity">
    <text evidence="1">Belongs to the peptidase C56 family.</text>
</comment>
<dbReference type="EMBL" id="JAZHOF010000001">
    <property type="protein sequence ID" value="MEJ8570003.1"/>
    <property type="molecule type" value="Genomic_DNA"/>
</dbReference>
<dbReference type="SUPFAM" id="SSF52317">
    <property type="entry name" value="Class I glutamine amidotransferase-like"/>
    <property type="match status" value="1"/>
</dbReference>
<protein>
    <submittedName>
        <fullName evidence="3">DJ-1/PfpI family protein</fullName>
    </submittedName>
</protein>
<evidence type="ECO:0000259" key="2">
    <source>
        <dbReference type="Pfam" id="PF01965"/>
    </source>
</evidence>
<dbReference type="AlphaFoldDB" id="A0AAW9RPL7"/>
<evidence type="ECO:0000256" key="1">
    <source>
        <dbReference type="ARBA" id="ARBA00008542"/>
    </source>
</evidence>
<proteinExistence type="inferred from homology"/>
<dbReference type="RefSeq" id="WP_340327743.1">
    <property type="nucleotide sequence ID" value="NZ_JAZHOF010000001.1"/>
</dbReference>
<dbReference type="InterPro" id="IPR006286">
    <property type="entry name" value="C56_PfpI-like"/>
</dbReference>
<comment type="caution">
    <text evidence="3">The sequence shown here is derived from an EMBL/GenBank/DDBJ whole genome shotgun (WGS) entry which is preliminary data.</text>
</comment>
<evidence type="ECO:0000313" key="3">
    <source>
        <dbReference type="EMBL" id="MEJ8570003.1"/>
    </source>
</evidence>
<dbReference type="InterPro" id="IPR002818">
    <property type="entry name" value="DJ-1/PfpI"/>
</dbReference>
<dbReference type="Proteomes" id="UP001378188">
    <property type="component" value="Unassembled WGS sequence"/>
</dbReference>
<accession>A0AAW9RPL7</accession>
<dbReference type="CDD" id="cd03169">
    <property type="entry name" value="GATase1_PfpI_1"/>
    <property type="match status" value="1"/>
</dbReference>
<name>A0AAW9RPL7_9HYPH</name>
<organism evidence="3 4">
    <name type="scientific">Microbaculum marinum</name>
    <dbReference type="NCBI Taxonomy" id="1764581"/>
    <lineage>
        <taxon>Bacteria</taxon>
        <taxon>Pseudomonadati</taxon>
        <taxon>Pseudomonadota</taxon>
        <taxon>Alphaproteobacteria</taxon>
        <taxon>Hyphomicrobiales</taxon>
        <taxon>Tepidamorphaceae</taxon>
        <taxon>Microbaculum</taxon>
    </lineage>
</organism>
<dbReference type="Gene3D" id="3.40.50.880">
    <property type="match status" value="1"/>
</dbReference>
<dbReference type="PANTHER" id="PTHR42733">
    <property type="entry name" value="DJ-1 PROTEIN"/>
    <property type="match status" value="1"/>
</dbReference>
<dbReference type="PROSITE" id="PS51276">
    <property type="entry name" value="PEPTIDASE_C56_PFPI"/>
    <property type="match status" value="1"/>
</dbReference>